<evidence type="ECO:0000256" key="2">
    <source>
        <dbReference type="ARBA" id="ARBA00022898"/>
    </source>
</evidence>
<evidence type="ECO:0000256" key="4">
    <source>
        <dbReference type="ARBA" id="ARBA00023125"/>
    </source>
</evidence>
<evidence type="ECO:0000313" key="7">
    <source>
        <dbReference type="EMBL" id="SNT26861.1"/>
    </source>
</evidence>
<dbReference type="Pfam" id="PF00155">
    <property type="entry name" value="Aminotran_1_2"/>
    <property type="match status" value="1"/>
</dbReference>
<keyword evidence="8" id="KW-1185">Reference proteome</keyword>
<dbReference type="SUPFAM" id="SSF53383">
    <property type="entry name" value="PLP-dependent transferases"/>
    <property type="match status" value="1"/>
</dbReference>
<accession>A0A239L8R8</accession>
<gene>
    <name evidence="7" type="ORF">SAMN05444352_13331</name>
</gene>
<dbReference type="Gene3D" id="3.40.640.10">
    <property type="entry name" value="Type I PLP-dependent aspartate aminotransferase-like (Major domain)"/>
    <property type="match status" value="1"/>
</dbReference>
<keyword evidence="4" id="KW-0238">DNA-binding</keyword>
<dbReference type="InterPro" id="IPR036390">
    <property type="entry name" value="WH_DNA-bd_sf"/>
</dbReference>
<dbReference type="CDD" id="cd07377">
    <property type="entry name" value="WHTH_GntR"/>
    <property type="match status" value="1"/>
</dbReference>
<evidence type="ECO:0000313" key="8">
    <source>
        <dbReference type="Proteomes" id="UP000198407"/>
    </source>
</evidence>
<sequence>MQYSAGAAGVLLTPRHCFPMFELRPDASPPLVNQIINGLRDAIENQTLKPGAKVPSIRAFAAKYSVSTFTVVEAYDRLVAQGLLVSRGTAGFFVNRAASDLLDAQASEPDAAKPAFNSEWYLQQIFESRQLAFKPGCGWLPNDWMFEDGLRRGLRQVASSVLELSGYGDPMGLAELRTLTAQNLQQDLRIVVPPNQLMLTHGASQALDLAVRTLVRPGDVVLVDDPGYPNLMSILRFQGATLIGVPRTPNGYDLDHLERLLAEHRPTVFFTQPHLHSPTCSRTPLVQLHRLLQLASQHGFRLVENNLYADMIEEPLPCLTSLDHLQQVVYVGSYSKSISPNVRVGYMLANPELMQQLLQLKMRSGLTTSQVMERVVYAAITDGRWRKHLKRLRQRLAEAHQEVGRQLARLGFERFIDSDEGMYIWTRHPAIADSAALVDDALDQGIMLGPGQLFLVDSQATGWMRFNVAFSTDPALWEQLEKLLVKHVRAGKER</sequence>
<dbReference type="STRING" id="1215104.GCA_000730585_00501"/>
<dbReference type="EMBL" id="FZOL01000033">
    <property type="protein sequence ID" value="SNT26861.1"/>
    <property type="molecule type" value="Genomic_DNA"/>
</dbReference>
<keyword evidence="3" id="KW-0805">Transcription regulation</keyword>
<feature type="domain" description="HTH gntR-type" evidence="6">
    <location>
        <begin position="29"/>
        <end position="97"/>
    </location>
</feature>
<name>A0A239L8R8_9PSED</name>
<dbReference type="Gene3D" id="1.10.10.10">
    <property type="entry name" value="Winged helix-like DNA-binding domain superfamily/Winged helix DNA-binding domain"/>
    <property type="match status" value="1"/>
</dbReference>
<evidence type="ECO:0000259" key="6">
    <source>
        <dbReference type="PROSITE" id="PS50949"/>
    </source>
</evidence>
<evidence type="ECO:0000256" key="5">
    <source>
        <dbReference type="ARBA" id="ARBA00023163"/>
    </source>
</evidence>
<dbReference type="InterPro" id="IPR051446">
    <property type="entry name" value="HTH_trans_reg/aminotransferase"/>
</dbReference>
<dbReference type="InterPro" id="IPR015424">
    <property type="entry name" value="PyrdxlP-dep_Trfase"/>
</dbReference>
<dbReference type="InterPro" id="IPR036388">
    <property type="entry name" value="WH-like_DNA-bd_sf"/>
</dbReference>
<dbReference type="GO" id="GO:0030170">
    <property type="term" value="F:pyridoxal phosphate binding"/>
    <property type="evidence" value="ECO:0007669"/>
    <property type="project" value="InterPro"/>
</dbReference>
<dbReference type="CDD" id="cd00609">
    <property type="entry name" value="AAT_like"/>
    <property type="match status" value="1"/>
</dbReference>
<proteinExistence type="inferred from homology"/>
<dbReference type="PANTHER" id="PTHR46577">
    <property type="entry name" value="HTH-TYPE TRANSCRIPTIONAL REGULATORY PROTEIN GABR"/>
    <property type="match status" value="1"/>
</dbReference>
<protein>
    <submittedName>
        <fullName evidence="7">Transcriptional regulator, GntR family</fullName>
    </submittedName>
</protein>
<organism evidence="7 8">
    <name type="scientific">Pseudomonas japonica</name>
    <dbReference type="NCBI Taxonomy" id="256466"/>
    <lineage>
        <taxon>Bacteria</taxon>
        <taxon>Pseudomonadati</taxon>
        <taxon>Pseudomonadota</taxon>
        <taxon>Gammaproteobacteria</taxon>
        <taxon>Pseudomonadales</taxon>
        <taxon>Pseudomonadaceae</taxon>
        <taxon>Pseudomonas</taxon>
    </lineage>
</organism>
<evidence type="ECO:0000256" key="3">
    <source>
        <dbReference type="ARBA" id="ARBA00023015"/>
    </source>
</evidence>
<dbReference type="InterPro" id="IPR000524">
    <property type="entry name" value="Tscrpt_reg_HTH_GntR"/>
</dbReference>
<dbReference type="Pfam" id="PF00392">
    <property type="entry name" value="GntR"/>
    <property type="match status" value="1"/>
</dbReference>
<dbReference type="InterPro" id="IPR004839">
    <property type="entry name" value="Aminotransferase_I/II_large"/>
</dbReference>
<dbReference type="SMART" id="SM00345">
    <property type="entry name" value="HTH_GNTR"/>
    <property type="match status" value="1"/>
</dbReference>
<dbReference type="Proteomes" id="UP000198407">
    <property type="component" value="Unassembled WGS sequence"/>
</dbReference>
<dbReference type="SUPFAM" id="SSF46785">
    <property type="entry name" value="Winged helix' DNA-binding domain"/>
    <property type="match status" value="1"/>
</dbReference>
<dbReference type="AlphaFoldDB" id="A0A239L8R8"/>
<dbReference type="GO" id="GO:0003700">
    <property type="term" value="F:DNA-binding transcription factor activity"/>
    <property type="evidence" value="ECO:0007669"/>
    <property type="project" value="InterPro"/>
</dbReference>
<keyword evidence="2" id="KW-0663">Pyridoxal phosphate</keyword>
<dbReference type="PANTHER" id="PTHR46577:SF2">
    <property type="entry name" value="TRANSCRIPTIONAL REGULATORY PROTEIN"/>
    <property type="match status" value="1"/>
</dbReference>
<dbReference type="InterPro" id="IPR015421">
    <property type="entry name" value="PyrdxlP-dep_Trfase_major"/>
</dbReference>
<evidence type="ECO:0000256" key="1">
    <source>
        <dbReference type="ARBA" id="ARBA00005384"/>
    </source>
</evidence>
<dbReference type="GO" id="GO:0003677">
    <property type="term" value="F:DNA binding"/>
    <property type="evidence" value="ECO:0007669"/>
    <property type="project" value="UniProtKB-KW"/>
</dbReference>
<reference evidence="8" key="1">
    <citation type="submission" date="2017-06" db="EMBL/GenBank/DDBJ databases">
        <authorList>
            <person name="Varghese N."/>
            <person name="Submissions S."/>
        </authorList>
    </citation>
    <scope>NUCLEOTIDE SEQUENCE [LARGE SCALE GENOMIC DNA]</scope>
    <source>
        <strain evidence="8">DSM 22348</strain>
    </source>
</reference>
<comment type="similarity">
    <text evidence="1">In the C-terminal section; belongs to the class-I pyridoxal-phosphate-dependent aminotransferase family.</text>
</comment>
<dbReference type="PROSITE" id="PS50949">
    <property type="entry name" value="HTH_GNTR"/>
    <property type="match status" value="1"/>
</dbReference>
<keyword evidence="5" id="KW-0804">Transcription</keyword>